<comment type="similarity">
    <text evidence="2">Belongs to the class-I pyridoxal-phosphate-dependent aminotransferase family.</text>
</comment>
<dbReference type="GO" id="GO:0005829">
    <property type="term" value="C:cytosol"/>
    <property type="evidence" value="ECO:0007669"/>
    <property type="project" value="TreeGrafter"/>
</dbReference>
<dbReference type="PROSITE" id="PS00105">
    <property type="entry name" value="AA_TRANSFER_CLASS_1"/>
    <property type="match status" value="1"/>
</dbReference>
<dbReference type="NCBIfam" id="NF006719">
    <property type="entry name" value="PRK09257.1"/>
    <property type="match status" value="1"/>
</dbReference>
<evidence type="ECO:0000256" key="3">
    <source>
        <dbReference type="ARBA" id="ARBA00011738"/>
    </source>
</evidence>
<dbReference type="InterPro" id="IPR015424">
    <property type="entry name" value="PyrdxlP-dep_Trfase"/>
</dbReference>
<comment type="cofactor">
    <cofactor evidence="1">
        <name>pyridoxal 5'-phosphate</name>
        <dbReference type="ChEBI" id="CHEBI:597326"/>
    </cofactor>
</comment>
<dbReference type="Gene3D" id="3.40.640.10">
    <property type="entry name" value="Type I PLP-dependent aspartate aminotransferase-like (Major domain)"/>
    <property type="match status" value="1"/>
</dbReference>
<dbReference type="InterPro" id="IPR000796">
    <property type="entry name" value="Asp_trans"/>
</dbReference>
<comment type="subunit">
    <text evidence="3 7">Homodimer.</text>
</comment>
<dbReference type="SUPFAM" id="SSF53383">
    <property type="entry name" value="PLP-dependent transferases"/>
    <property type="match status" value="1"/>
</dbReference>
<evidence type="ECO:0000256" key="5">
    <source>
        <dbReference type="ARBA" id="ARBA00022679"/>
    </source>
</evidence>
<evidence type="ECO:0000256" key="1">
    <source>
        <dbReference type="ARBA" id="ARBA00001933"/>
    </source>
</evidence>
<dbReference type="GO" id="GO:0006532">
    <property type="term" value="P:aspartate biosynthetic process"/>
    <property type="evidence" value="ECO:0007669"/>
    <property type="project" value="TreeGrafter"/>
</dbReference>
<dbReference type="Proteomes" id="UP000191285">
    <property type="component" value="Unassembled WGS sequence"/>
</dbReference>
<proteinExistence type="inferred from homology"/>
<keyword evidence="4 7" id="KW-0032">Aminotransferase</keyword>
<reference evidence="10" key="1">
    <citation type="journal article" date="2017" name="Nat. Microbiol.">
        <title>Global analysis of biosynthetic gene clusters reveals vast potential of secondary metabolite production in Penicillium species.</title>
        <authorList>
            <person name="Nielsen J.C."/>
            <person name="Grijseels S."/>
            <person name="Prigent S."/>
            <person name="Ji B."/>
            <person name="Dainat J."/>
            <person name="Nielsen K.F."/>
            <person name="Frisvad J.C."/>
            <person name="Workman M."/>
            <person name="Nielsen J."/>
        </authorList>
    </citation>
    <scope>NUCLEOTIDE SEQUENCE [LARGE SCALE GENOMIC DNA]</scope>
    <source>
        <strain evidence="10">IBT 24891</strain>
    </source>
</reference>
<sequence>MGSHLPQSCFSSLEDVPLDPHYALKEDFAADPVTTKVILGSGIYRDEHGMPWVLPTPNHLQAEELVKASEDSSRYDYLPISGYEPFYTAARKLLFGPIAIPKDRFVSIQTIAGTGANSLGARFLSQSLRPSAVWLSNPSWINHANIWMTVGVNVKFYPYWNAHKKALDFEDMLQTLTTETNPGDVIVLHGCAHNPTGLDPTKDQWEKIADLCERQGLFPFFDCAYQGFASGNLDEDAWALRHFAFRDTLELAVAQSFSKNMGLYGERVGALHFLTASSDAASKVKGHLLRLQRGQISQPAKRGATIATTILTDDTMFTKWLDDLAEMSSRIKEMRKALYEELIFLETPGNWDHLLTQIGMFSYTGLSPMQVSRMRDNHVYILSSGRISVPGLNGTNVKYVAQAIDKAVRTDPSQQIQQ</sequence>
<gene>
    <name evidence="9" type="ORF">PENSTE_c002G03297</name>
</gene>
<dbReference type="InterPro" id="IPR004838">
    <property type="entry name" value="NHTrfase_class1_PyrdxlP-BS"/>
</dbReference>
<dbReference type="InterPro" id="IPR015422">
    <property type="entry name" value="PyrdxlP-dep_Trfase_small"/>
</dbReference>
<dbReference type="GO" id="GO:0004069">
    <property type="term" value="F:L-aspartate:2-oxoglutarate aminotransferase activity"/>
    <property type="evidence" value="ECO:0007669"/>
    <property type="project" value="UniProtKB-EC"/>
</dbReference>
<comment type="catalytic activity">
    <reaction evidence="7">
        <text>L-aspartate + 2-oxoglutarate = oxaloacetate + L-glutamate</text>
        <dbReference type="Rhea" id="RHEA:21824"/>
        <dbReference type="ChEBI" id="CHEBI:16452"/>
        <dbReference type="ChEBI" id="CHEBI:16810"/>
        <dbReference type="ChEBI" id="CHEBI:29985"/>
        <dbReference type="ChEBI" id="CHEBI:29991"/>
        <dbReference type="EC" id="2.6.1.1"/>
    </reaction>
</comment>
<organism evidence="9 10">
    <name type="scientific">Penicillium steckii</name>
    <dbReference type="NCBI Taxonomy" id="303698"/>
    <lineage>
        <taxon>Eukaryota</taxon>
        <taxon>Fungi</taxon>
        <taxon>Dikarya</taxon>
        <taxon>Ascomycota</taxon>
        <taxon>Pezizomycotina</taxon>
        <taxon>Eurotiomycetes</taxon>
        <taxon>Eurotiomycetidae</taxon>
        <taxon>Eurotiales</taxon>
        <taxon>Aspergillaceae</taxon>
        <taxon>Penicillium</taxon>
    </lineage>
</organism>
<dbReference type="InterPro" id="IPR015421">
    <property type="entry name" value="PyrdxlP-dep_Trfase_major"/>
</dbReference>
<dbReference type="PANTHER" id="PTHR11879">
    <property type="entry name" value="ASPARTATE AMINOTRANSFERASE"/>
    <property type="match status" value="1"/>
</dbReference>
<dbReference type="EMBL" id="MLKD01000002">
    <property type="protein sequence ID" value="OQE30091.1"/>
    <property type="molecule type" value="Genomic_DNA"/>
</dbReference>
<dbReference type="InterPro" id="IPR004839">
    <property type="entry name" value="Aminotransferase_I/II_large"/>
</dbReference>
<evidence type="ECO:0000313" key="9">
    <source>
        <dbReference type="EMBL" id="OQE30091.1"/>
    </source>
</evidence>
<dbReference type="CDD" id="cd00609">
    <property type="entry name" value="AAT_like"/>
    <property type="match status" value="1"/>
</dbReference>
<evidence type="ECO:0000256" key="2">
    <source>
        <dbReference type="ARBA" id="ARBA00007441"/>
    </source>
</evidence>
<comment type="caution">
    <text evidence="9">The sequence shown here is derived from an EMBL/GenBank/DDBJ whole genome shotgun (WGS) entry which is preliminary data.</text>
</comment>
<dbReference type="OrthoDB" id="550424at2759"/>
<protein>
    <recommendedName>
        <fullName evidence="7">Aspartate aminotransferase</fullName>
        <ecNumber evidence="7">2.6.1.1</ecNumber>
    </recommendedName>
</protein>
<evidence type="ECO:0000259" key="8">
    <source>
        <dbReference type="Pfam" id="PF00155"/>
    </source>
</evidence>
<dbReference type="Gene3D" id="3.90.1150.10">
    <property type="entry name" value="Aspartate Aminotransferase, domain 1"/>
    <property type="match status" value="1"/>
</dbReference>
<keyword evidence="5 7" id="KW-0808">Transferase</keyword>
<dbReference type="EC" id="2.6.1.1" evidence="7"/>
<evidence type="ECO:0000256" key="7">
    <source>
        <dbReference type="RuleBase" id="RU000480"/>
    </source>
</evidence>
<accession>A0A1V6TV02</accession>
<keyword evidence="6" id="KW-0663">Pyridoxal phosphate</keyword>
<dbReference type="Pfam" id="PF00155">
    <property type="entry name" value="Aminotran_1_2"/>
    <property type="match status" value="1"/>
</dbReference>
<dbReference type="FunFam" id="3.40.640.10:FF:000066">
    <property type="entry name" value="Aspartate aminotransferase"/>
    <property type="match status" value="1"/>
</dbReference>
<name>A0A1V6TV02_9EURO</name>
<feature type="domain" description="Aminotransferase class I/classII large" evidence="8">
    <location>
        <begin position="35"/>
        <end position="404"/>
    </location>
</feature>
<evidence type="ECO:0000256" key="4">
    <source>
        <dbReference type="ARBA" id="ARBA00022576"/>
    </source>
</evidence>
<dbReference type="STRING" id="303698.A0A1V6TV02"/>
<dbReference type="PRINTS" id="PR00799">
    <property type="entry name" value="TRANSAMINASE"/>
</dbReference>
<dbReference type="AlphaFoldDB" id="A0A1V6TV02"/>
<evidence type="ECO:0000256" key="6">
    <source>
        <dbReference type="ARBA" id="ARBA00022898"/>
    </source>
</evidence>
<dbReference type="GO" id="GO:0030170">
    <property type="term" value="F:pyridoxal phosphate binding"/>
    <property type="evidence" value="ECO:0007669"/>
    <property type="project" value="InterPro"/>
</dbReference>
<keyword evidence="10" id="KW-1185">Reference proteome</keyword>
<comment type="miscellaneous">
    <text evidence="7">In eukaryotes there are cytoplasmic, mitochondrial and chloroplastic isozymes.</text>
</comment>
<evidence type="ECO:0000313" key="10">
    <source>
        <dbReference type="Proteomes" id="UP000191285"/>
    </source>
</evidence>
<dbReference type="PANTHER" id="PTHR11879:SF20">
    <property type="entry name" value="ASPARTATE AMINOTRANSFERASE"/>
    <property type="match status" value="1"/>
</dbReference>